<gene>
    <name evidence="7" type="ORF">CRG98_030450</name>
</gene>
<keyword evidence="8" id="KW-1185">Reference proteome</keyword>
<keyword evidence="2" id="KW-0677">Repeat</keyword>
<keyword evidence="4" id="KW-0862">Zinc</keyword>
<keyword evidence="1" id="KW-0479">Metal-binding</keyword>
<evidence type="ECO:0000259" key="6">
    <source>
        <dbReference type="SMART" id="SM00249"/>
    </source>
</evidence>
<evidence type="ECO:0000256" key="3">
    <source>
        <dbReference type="ARBA" id="ARBA00022771"/>
    </source>
</evidence>
<dbReference type="InterPro" id="IPR046349">
    <property type="entry name" value="C1-like_sf"/>
</dbReference>
<dbReference type="SUPFAM" id="SSF57889">
    <property type="entry name" value="Cysteine-rich domain"/>
    <property type="match status" value="6"/>
</dbReference>
<organism evidence="7 8">
    <name type="scientific">Punica granatum</name>
    <name type="common">Pomegranate</name>
    <dbReference type="NCBI Taxonomy" id="22663"/>
    <lineage>
        <taxon>Eukaryota</taxon>
        <taxon>Viridiplantae</taxon>
        <taxon>Streptophyta</taxon>
        <taxon>Embryophyta</taxon>
        <taxon>Tracheophyta</taxon>
        <taxon>Spermatophyta</taxon>
        <taxon>Magnoliopsida</taxon>
        <taxon>eudicotyledons</taxon>
        <taxon>Gunneridae</taxon>
        <taxon>Pentapetalae</taxon>
        <taxon>rosids</taxon>
        <taxon>malvids</taxon>
        <taxon>Myrtales</taxon>
        <taxon>Lythraceae</taxon>
        <taxon>Punica</taxon>
    </lineage>
</organism>
<evidence type="ECO:0000256" key="2">
    <source>
        <dbReference type="ARBA" id="ARBA00022737"/>
    </source>
</evidence>
<dbReference type="SMART" id="SM00249">
    <property type="entry name" value="PHD"/>
    <property type="match status" value="3"/>
</dbReference>
<protein>
    <recommendedName>
        <fullName evidence="6">Zinc finger PHD-type domain-containing protein</fullName>
    </recommendedName>
</protein>
<accession>A0A2I0IYT2</accession>
<comment type="caution">
    <text evidence="7">The sequence shown here is derived from an EMBL/GenBank/DDBJ whole genome shotgun (WGS) entry which is preliminary data.</text>
</comment>
<dbReference type="PANTHER" id="PTHR46288">
    <property type="entry name" value="PHORBOL-ESTER/DAG-TYPE DOMAIN-CONTAINING PROTEIN"/>
    <property type="match status" value="1"/>
</dbReference>
<dbReference type="GO" id="GO:0008270">
    <property type="term" value="F:zinc ion binding"/>
    <property type="evidence" value="ECO:0007669"/>
    <property type="project" value="UniProtKB-KW"/>
</dbReference>
<name>A0A2I0IYT2_PUNGR</name>
<keyword evidence="5" id="KW-0175">Coiled coil</keyword>
<reference evidence="7 8" key="1">
    <citation type="submission" date="2017-11" db="EMBL/GenBank/DDBJ databases">
        <title>De-novo sequencing of pomegranate (Punica granatum L.) genome.</title>
        <authorList>
            <person name="Akparov Z."/>
            <person name="Amiraslanov A."/>
            <person name="Hajiyeva S."/>
            <person name="Abbasov M."/>
            <person name="Kaur K."/>
            <person name="Hamwieh A."/>
            <person name="Solovyev V."/>
            <person name="Salamov A."/>
            <person name="Braich B."/>
            <person name="Kosarev P."/>
            <person name="Mahmoud A."/>
            <person name="Hajiyev E."/>
            <person name="Babayeva S."/>
            <person name="Izzatullayeva V."/>
            <person name="Mammadov A."/>
            <person name="Mammadov A."/>
            <person name="Sharifova S."/>
            <person name="Ojaghi J."/>
            <person name="Eynullazada K."/>
            <person name="Bayramov B."/>
            <person name="Abdulazimova A."/>
            <person name="Shahmuradov I."/>
        </authorList>
    </citation>
    <scope>NUCLEOTIDE SEQUENCE [LARGE SCALE GENOMIC DNA]</scope>
    <source>
        <strain evidence="8">cv. AG2017</strain>
        <tissue evidence="7">Leaf</tissue>
    </source>
</reference>
<feature type="domain" description="Zinc finger PHD-type" evidence="6">
    <location>
        <begin position="153"/>
        <end position="195"/>
    </location>
</feature>
<proteinExistence type="predicted"/>
<sequence>MVFIIVTNVGVPAHIDCVIPNRSTKLIKASSNIGQGRPRLTCAGELPRPPSMLALASQGIPPPVTLSPPQHEIWPPGEVSQELGGRGWLTGDGSRKWLSFPVNGPTPAYHCLECELVLHELCAKLPPQIQHPSHPEHSLIFTGIHCCFSHDRRCCGCDRPLFAGGTYECHGCNLAWHVGCVAATLPPPQDEPKHKEEKIHHFAHEHPLTTIHVNVPTEINCKACQEKMSGLAYGCRGCVFMLHESCALLPREIQHPFHPQHQLTLLSDFETTFRCKVCERYCQFAYNCNECDFNLDVKCAVSITDPSQDDQYSIDNRREIHHFSHPHQLTCLHAKTKVGITCKVCQEEISGDSCEFYCCPDCLFMLHVLCAKLPQEIAHPLHPDHPLICQANFQECSLCSCNYGFGFKCEECRFGLHVVCALQSLSALKEEVYINIQHIHEHPMRLQCNKIDQKLCNVCEEPLHGLAYVCQGGCHIVIHKACAELPRDSEHPFHPQHPVVLLSEPFNRSGPCIACLKRCYGFTFYCGHCEIQFHVYCAMRRPTLKHQRHEHSVTYFNQMGRVQCSLCYDDCSIDLYRCVPCNYNLHHGCMPLPSSIKHELHIHPMVLRDRVVDDFYDEQYCDLCETIRHPEHGVYYCDECRCAAHIDCVVIPKVEPEQRKLLEDLMLVKLDEEIASVEVETEALKKKTEMSMKNLEELKKKRQEIMSSRMQEEAKLKWA</sequence>
<evidence type="ECO:0000256" key="1">
    <source>
        <dbReference type="ARBA" id="ARBA00022723"/>
    </source>
</evidence>
<feature type="coiled-coil region" evidence="5">
    <location>
        <begin position="667"/>
        <end position="715"/>
    </location>
</feature>
<dbReference type="InterPro" id="IPR004146">
    <property type="entry name" value="DC1"/>
</dbReference>
<evidence type="ECO:0000313" key="7">
    <source>
        <dbReference type="EMBL" id="PKI49172.1"/>
    </source>
</evidence>
<evidence type="ECO:0000256" key="5">
    <source>
        <dbReference type="SAM" id="Coils"/>
    </source>
</evidence>
<dbReference type="Pfam" id="PF03107">
    <property type="entry name" value="C1_2"/>
    <property type="match status" value="4"/>
</dbReference>
<dbReference type="Proteomes" id="UP000233551">
    <property type="component" value="Unassembled WGS sequence"/>
</dbReference>
<feature type="domain" description="Zinc finger PHD-type" evidence="6">
    <location>
        <begin position="220"/>
        <end position="279"/>
    </location>
</feature>
<dbReference type="EMBL" id="PGOL01002272">
    <property type="protein sequence ID" value="PKI49172.1"/>
    <property type="molecule type" value="Genomic_DNA"/>
</dbReference>
<evidence type="ECO:0000256" key="4">
    <source>
        <dbReference type="ARBA" id="ARBA00022833"/>
    </source>
</evidence>
<feature type="domain" description="Zinc finger PHD-type" evidence="6">
    <location>
        <begin position="511"/>
        <end position="568"/>
    </location>
</feature>
<dbReference type="InterPro" id="IPR001965">
    <property type="entry name" value="Znf_PHD"/>
</dbReference>
<keyword evidence="3" id="KW-0863">Zinc-finger</keyword>
<dbReference type="PANTHER" id="PTHR46288:SF27">
    <property type="entry name" value="CYSTEINE_HISTIDINE-RICH C1 DOMAIN FAMILY PROTEIN"/>
    <property type="match status" value="1"/>
</dbReference>
<dbReference type="AlphaFoldDB" id="A0A2I0IYT2"/>
<evidence type="ECO:0000313" key="8">
    <source>
        <dbReference type="Proteomes" id="UP000233551"/>
    </source>
</evidence>